<dbReference type="InterPro" id="IPR003018">
    <property type="entry name" value="GAF"/>
</dbReference>
<dbReference type="AlphaFoldDB" id="A0A7W4UFT8"/>
<reference evidence="2 3" key="2">
    <citation type="submission" date="2020-08" db="EMBL/GenBank/DDBJ databases">
        <authorList>
            <person name="Partida-Martinez L."/>
            <person name="Huntemann M."/>
            <person name="Clum A."/>
            <person name="Wang J."/>
            <person name="Palaniappan K."/>
            <person name="Ritter S."/>
            <person name="Chen I.-M."/>
            <person name="Stamatis D."/>
            <person name="Reddy T."/>
            <person name="O'Malley R."/>
            <person name="Daum C."/>
            <person name="Shapiro N."/>
            <person name="Ivanova N."/>
            <person name="Kyrpides N."/>
            <person name="Woyke T."/>
        </authorList>
    </citation>
    <scope>NUCLEOTIDE SEQUENCE [LARGE SCALE GENOMIC DNA]</scope>
    <source>
        <strain evidence="2 3">RAS26</strain>
    </source>
</reference>
<dbReference type="Proteomes" id="UP000518206">
    <property type="component" value="Unassembled WGS sequence"/>
</dbReference>
<proteinExistence type="predicted"/>
<dbReference type="InterPro" id="IPR029016">
    <property type="entry name" value="GAF-like_dom_sf"/>
</dbReference>
<organism evidence="2 3">
    <name type="scientific">Cellulomonas cellasea</name>
    <dbReference type="NCBI Taxonomy" id="43670"/>
    <lineage>
        <taxon>Bacteria</taxon>
        <taxon>Bacillati</taxon>
        <taxon>Actinomycetota</taxon>
        <taxon>Actinomycetes</taxon>
        <taxon>Micrococcales</taxon>
        <taxon>Cellulomonadaceae</taxon>
        <taxon>Cellulomonas</taxon>
    </lineage>
</organism>
<reference evidence="2 3" key="1">
    <citation type="submission" date="2020-08" db="EMBL/GenBank/DDBJ databases">
        <title>The Agave Microbiome: Exploring the role of microbial communities in plant adaptations to desert environments.</title>
        <authorList>
            <person name="Partida-Martinez L.P."/>
        </authorList>
    </citation>
    <scope>NUCLEOTIDE SEQUENCE [LARGE SCALE GENOMIC DNA]</scope>
    <source>
        <strain evidence="2 3">RAS26</strain>
    </source>
</reference>
<evidence type="ECO:0000313" key="3">
    <source>
        <dbReference type="Proteomes" id="UP000518206"/>
    </source>
</evidence>
<sequence length="480" mass="50468">MHGNGPAWPAGSDPAALTASLRTAHETFVTTGTLPRGIRTVVADSWVRSARSGVDPESPAPTVDLTDAELVAYRRNHPLGAALPIVRRLLVEGGVGEGIVAALTDENGRLLWVDGDPAVRRQLDGVGFVEGASWGEEQTGTNAPGTALATRTPVQVFAAEHFTRSVHPWSCTAAPVRDPSTGRVLGVLDVTGRDHLASPLVLRLVTATVMAVELEIAAARAAEGAPPRRFRERGSASMRPPELARLDVLGTAGGVLRLGVEAAALGVDGAGIGVGAGGVRLDAAGDRSAVRGGHRAADGGHQLSLRHAEMLLLLATHPRGLSVDELAVLLHPGDLSDVTVRAEVSRLRRVVGPLLGPSRPYRLDAPVTTDVHDVRRALARGDLLGALAQYAGPVLPRSVAPGVEQLRDELCAELRSAVLASADAVAVERWVATDEGTEDWHAWQHLMSLCTTGSPPWVRARGRLERLGRSFGSGLRRPGR</sequence>
<feature type="domain" description="GAF" evidence="1">
    <location>
        <begin position="112"/>
        <end position="215"/>
    </location>
</feature>
<comment type="caution">
    <text evidence="2">The sequence shown here is derived from an EMBL/GenBank/DDBJ whole genome shotgun (WGS) entry which is preliminary data.</text>
</comment>
<dbReference type="EMBL" id="JACHVX010000003">
    <property type="protein sequence ID" value="MBB2923397.1"/>
    <property type="molecule type" value="Genomic_DNA"/>
</dbReference>
<evidence type="ECO:0000313" key="2">
    <source>
        <dbReference type="EMBL" id="MBB2923397.1"/>
    </source>
</evidence>
<name>A0A7W4UFT8_9CELL</name>
<dbReference type="RefSeq" id="WP_183296245.1">
    <property type="nucleotide sequence ID" value="NZ_JACHVX010000003.1"/>
</dbReference>
<dbReference type="Gene3D" id="3.30.450.40">
    <property type="match status" value="1"/>
</dbReference>
<accession>A0A7W4UFT8</accession>
<dbReference type="Pfam" id="PF01590">
    <property type="entry name" value="GAF"/>
    <property type="match status" value="1"/>
</dbReference>
<protein>
    <recommendedName>
        <fullName evidence="1">GAF domain-containing protein</fullName>
    </recommendedName>
</protein>
<evidence type="ECO:0000259" key="1">
    <source>
        <dbReference type="Pfam" id="PF01590"/>
    </source>
</evidence>
<gene>
    <name evidence="2" type="ORF">FHR80_002322</name>
</gene>